<evidence type="ECO:0000313" key="1">
    <source>
        <dbReference type="EMBL" id="EXF96619.1"/>
    </source>
</evidence>
<gene>
    <name evidence="1" type="ORF">HK44_015935</name>
</gene>
<dbReference type="AlphaFoldDB" id="A0A010S876"/>
<accession>A0A010S876</accession>
<sequence>MALRMPSNEMPGVQSTVKGLLSKGVDEERALPLQHGRTVAMGAQGMKLGFEFNARCSVFKE</sequence>
<dbReference type="Proteomes" id="UP000022611">
    <property type="component" value="Unassembled WGS sequence"/>
</dbReference>
<reference evidence="1 2" key="1">
    <citation type="journal article" date="2011" name="J. Bacteriol.">
        <title>Draft genome sequence of the polycyclic aromatic hydrocarbon-degrading, genetically engineered bioluminescent bioreporter Pseudomonas fluorescens HK44.</title>
        <authorList>
            <person name="Chauhan A."/>
            <person name="Layton A.C."/>
            <person name="Williams D.E."/>
            <person name="Smartt A.E."/>
            <person name="Ripp S."/>
            <person name="Karpinets T.V."/>
            <person name="Brown S.D."/>
            <person name="Sayler G.S."/>
        </authorList>
    </citation>
    <scope>NUCLEOTIDE SEQUENCE [LARGE SCALE GENOMIC DNA]</scope>
    <source>
        <strain evidence="1 2">HK44</strain>
    </source>
</reference>
<comment type="caution">
    <text evidence="1">The sequence shown here is derived from an EMBL/GenBank/DDBJ whole genome shotgun (WGS) entry which is preliminary data.</text>
</comment>
<protein>
    <submittedName>
        <fullName evidence="1">Uncharacterized protein</fullName>
    </submittedName>
</protein>
<evidence type="ECO:0000313" key="2">
    <source>
        <dbReference type="Proteomes" id="UP000022611"/>
    </source>
</evidence>
<organism evidence="1 2">
    <name type="scientific">Pseudomonas fluorescens HK44</name>
    <dbReference type="NCBI Taxonomy" id="1042209"/>
    <lineage>
        <taxon>Bacteria</taxon>
        <taxon>Pseudomonadati</taxon>
        <taxon>Pseudomonadota</taxon>
        <taxon>Gammaproteobacteria</taxon>
        <taxon>Pseudomonadales</taxon>
        <taxon>Pseudomonadaceae</taxon>
        <taxon>Pseudomonas</taxon>
    </lineage>
</organism>
<name>A0A010S876_PSEFL</name>
<proteinExistence type="predicted"/>
<dbReference type="HOGENOM" id="CLU_2919244_0_0_6"/>
<dbReference type="EMBL" id="AFOY02000002">
    <property type="protein sequence ID" value="EXF96619.1"/>
    <property type="molecule type" value="Genomic_DNA"/>
</dbReference>
<dbReference type="PATRIC" id="fig|1042209.11.peg.331"/>